<dbReference type="InterPro" id="IPR000994">
    <property type="entry name" value="Pept_M24"/>
</dbReference>
<dbReference type="PANTHER" id="PTHR43226:SF4">
    <property type="entry name" value="XAA-PRO AMINOPEPTIDASE 3"/>
    <property type="match status" value="1"/>
</dbReference>
<feature type="domain" description="Aminopeptidase P N-terminal" evidence="13">
    <location>
        <begin position="4"/>
        <end position="135"/>
    </location>
</feature>
<evidence type="ECO:0000256" key="3">
    <source>
        <dbReference type="ARBA" id="ARBA00008766"/>
    </source>
</evidence>
<evidence type="ECO:0000313" key="14">
    <source>
        <dbReference type="EMBL" id="RZO24859.1"/>
    </source>
</evidence>
<evidence type="ECO:0000256" key="11">
    <source>
        <dbReference type="ARBA" id="ARBA00075356"/>
    </source>
</evidence>
<dbReference type="SMART" id="SM01011">
    <property type="entry name" value="AMP_N"/>
    <property type="match status" value="1"/>
</dbReference>
<dbReference type="GO" id="GO:0030145">
    <property type="term" value="F:manganese ion binding"/>
    <property type="evidence" value="ECO:0007669"/>
    <property type="project" value="InterPro"/>
</dbReference>
<dbReference type="EC" id="3.4.11.9" evidence="4"/>
<dbReference type="InterPro" id="IPR036005">
    <property type="entry name" value="Creatinase/aminopeptidase-like"/>
</dbReference>
<organism evidence="14 15">
    <name type="scientific">SAR86 cluster bacterium</name>
    <dbReference type="NCBI Taxonomy" id="2030880"/>
    <lineage>
        <taxon>Bacteria</taxon>
        <taxon>Pseudomonadati</taxon>
        <taxon>Pseudomonadota</taxon>
        <taxon>Gammaproteobacteria</taxon>
        <taxon>SAR86 cluster</taxon>
    </lineage>
</organism>
<dbReference type="Pfam" id="PF00557">
    <property type="entry name" value="Peptidase_M24"/>
    <property type="match status" value="1"/>
</dbReference>
<dbReference type="FunFam" id="3.90.230.10:FF:000002">
    <property type="entry name" value="Xaa-Pro aminopeptidase 3"/>
    <property type="match status" value="1"/>
</dbReference>
<keyword evidence="5" id="KW-0645">Protease</keyword>
<dbReference type="PANTHER" id="PTHR43226">
    <property type="entry name" value="XAA-PRO AMINOPEPTIDASE 3"/>
    <property type="match status" value="1"/>
</dbReference>
<protein>
    <recommendedName>
        <fullName evidence="10">Xaa-Pro aminopeptidase</fullName>
        <ecNumber evidence="4">3.4.11.9</ecNumber>
    </recommendedName>
    <alternativeName>
        <fullName evidence="11">Aminopeptidase P II</fullName>
    </alternativeName>
    <alternativeName>
        <fullName evidence="12">X-Pro aminopeptidase</fullName>
    </alternativeName>
</protein>
<evidence type="ECO:0000256" key="1">
    <source>
        <dbReference type="ARBA" id="ARBA00001424"/>
    </source>
</evidence>
<evidence type="ECO:0000256" key="4">
    <source>
        <dbReference type="ARBA" id="ARBA00012574"/>
    </source>
</evidence>
<evidence type="ECO:0000256" key="8">
    <source>
        <dbReference type="ARBA" id="ARBA00023049"/>
    </source>
</evidence>
<evidence type="ECO:0000256" key="5">
    <source>
        <dbReference type="ARBA" id="ARBA00022670"/>
    </source>
</evidence>
<sequence>MSDFNVNIFKARRAEVAKRMEDNSILVLSSSKLVSRNNDTTFPFRQDSNFYYLTGFQEPDSILTVQSDGRSVLFCRKKNSELEKWDGFMWGPDAAKDHFGFDEAHDISEINEILPNLIRGQKTLNALVGKSLEFDQKVTSWINKANSMERHQGNIDLKNFSNVLGSMRLIKDRNEIDLIRKSCEIAAISHRSVMQKAKVGMTEYDLETMYLNEFKMNGSREASYTPIIAGGKRACILHYIDNNQNIKDGELVLVDAGCEYGMYASDITRTYPINGKFTGEQRAIYDVVLEAHNAACHAAKVGNPCTDPQKTSEKSLSQGLKDIGLLKGSLDEILEKNLYREFYYHKIGHWMGLDVHDDCPYSIDGKEILFEDDMVMTIEPGIYVNDTADVDARWKGIGVRIENDILVKSDGYENLTAKVPVQAEEIEQLMSE</sequence>
<dbReference type="GO" id="GO:0006508">
    <property type="term" value="P:proteolysis"/>
    <property type="evidence" value="ECO:0007669"/>
    <property type="project" value="UniProtKB-KW"/>
</dbReference>
<dbReference type="InterPro" id="IPR029149">
    <property type="entry name" value="Creatin/AminoP/Spt16_N"/>
</dbReference>
<evidence type="ECO:0000256" key="9">
    <source>
        <dbReference type="ARBA" id="ARBA00023211"/>
    </source>
</evidence>
<dbReference type="Pfam" id="PF05195">
    <property type="entry name" value="AMP_N"/>
    <property type="match status" value="1"/>
</dbReference>
<comment type="similarity">
    <text evidence="3">Belongs to the peptidase M24B family.</text>
</comment>
<dbReference type="Gene3D" id="3.90.230.10">
    <property type="entry name" value="Creatinase/methionine aminopeptidase superfamily"/>
    <property type="match status" value="1"/>
</dbReference>
<comment type="catalytic activity">
    <reaction evidence="1">
        <text>Release of any N-terminal amino acid, including proline, that is linked to proline, even from a dipeptide or tripeptide.</text>
        <dbReference type="EC" id="3.4.11.9"/>
    </reaction>
</comment>
<evidence type="ECO:0000256" key="2">
    <source>
        <dbReference type="ARBA" id="ARBA00001936"/>
    </source>
</evidence>
<dbReference type="SUPFAM" id="SSF53092">
    <property type="entry name" value="Creatinase/prolidase N-terminal domain"/>
    <property type="match status" value="1"/>
</dbReference>
<keyword evidence="6" id="KW-0479">Metal-binding</keyword>
<dbReference type="Gene3D" id="3.40.350.10">
    <property type="entry name" value="Creatinase/prolidase N-terminal domain"/>
    <property type="match status" value="1"/>
</dbReference>
<dbReference type="GO" id="GO:0070006">
    <property type="term" value="F:metalloaminopeptidase activity"/>
    <property type="evidence" value="ECO:0007669"/>
    <property type="project" value="InterPro"/>
</dbReference>
<evidence type="ECO:0000256" key="6">
    <source>
        <dbReference type="ARBA" id="ARBA00022723"/>
    </source>
</evidence>
<evidence type="ECO:0000313" key="15">
    <source>
        <dbReference type="Proteomes" id="UP000320146"/>
    </source>
</evidence>
<evidence type="ECO:0000256" key="7">
    <source>
        <dbReference type="ARBA" id="ARBA00022801"/>
    </source>
</evidence>
<keyword evidence="8" id="KW-0482">Metalloprotease</keyword>
<comment type="cofactor">
    <cofactor evidence="2">
        <name>Mn(2+)</name>
        <dbReference type="ChEBI" id="CHEBI:29035"/>
    </cofactor>
</comment>
<dbReference type="InterPro" id="IPR007865">
    <property type="entry name" value="Aminopep_P_N"/>
</dbReference>
<keyword evidence="7" id="KW-0378">Hydrolase</keyword>
<dbReference type="Proteomes" id="UP000320146">
    <property type="component" value="Unassembled WGS sequence"/>
</dbReference>
<comment type="caution">
    <text evidence="14">The sequence shown here is derived from an EMBL/GenBank/DDBJ whole genome shotgun (WGS) entry which is preliminary data.</text>
</comment>
<evidence type="ECO:0000256" key="10">
    <source>
        <dbReference type="ARBA" id="ARBA00069363"/>
    </source>
</evidence>
<dbReference type="AlphaFoldDB" id="A0A520MUE9"/>
<dbReference type="InterPro" id="IPR052433">
    <property type="entry name" value="X-Pro_dipept-like"/>
</dbReference>
<reference evidence="14 15" key="1">
    <citation type="submission" date="2019-02" db="EMBL/GenBank/DDBJ databases">
        <title>Prokaryotic population dynamics and viral predation in marine succession experiment using metagenomics: the confinement effect.</title>
        <authorList>
            <person name="Haro-Moreno J.M."/>
            <person name="Rodriguez-Valera F."/>
            <person name="Lopez-Perez M."/>
        </authorList>
    </citation>
    <scope>NUCLEOTIDE SEQUENCE [LARGE SCALE GENOMIC DNA]</scope>
    <source>
        <strain evidence="14">MED-G166</strain>
    </source>
</reference>
<dbReference type="EMBL" id="SHBL01000002">
    <property type="protein sequence ID" value="RZO24859.1"/>
    <property type="molecule type" value="Genomic_DNA"/>
</dbReference>
<accession>A0A520MUE9</accession>
<keyword evidence="9" id="KW-0464">Manganese</keyword>
<gene>
    <name evidence="14" type="ORF">EVA99_00375</name>
</gene>
<proteinExistence type="inferred from homology"/>
<evidence type="ECO:0000259" key="13">
    <source>
        <dbReference type="SMART" id="SM01011"/>
    </source>
</evidence>
<dbReference type="CDD" id="cd01087">
    <property type="entry name" value="Prolidase"/>
    <property type="match status" value="1"/>
</dbReference>
<name>A0A520MUE9_9GAMM</name>
<evidence type="ECO:0000256" key="12">
    <source>
        <dbReference type="ARBA" id="ARBA00081411"/>
    </source>
</evidence>
<dbReference type="SUPFAM" id="SSF55920">
    <property type="entry name" value="Creatinase/aminopeptidase"/>
    <property type="match status" value="1"/>
</dbReference>